<keyword evidence="1" id="KW-0732">Signal</keyword>
<reference evidence="2 3" key="1">
    <citation type="submission" date="2015-01" db="EMBL/GenBank/DDBJ databases">
        <title>Genome Sequencing of Rickettsiales.</title>
        <authorList>
            <person name="Daugherty S.C."/>
            <person name="Su Q."/>
            <person name="Abolude K."/>
            <person name="Beier-Sexton M."/>
            <person name="Carlyon J.A."/>
            <person name="Carter R."/>
            <person name="Day N.P."/>
            <person name="Dumler S.J."/>
            <person name="Dyachenko V."/>
            <person name="Godinez A."/>
            <person name="Kurtti T.J."/>
            <person name="Lichay M."/>
            <person name="Mullins K.E."/>
            <person name="Ott S."/>
            <person name="Pappas-Brown V."/>
            <person name="Paris D.H."/>
            <person name="Patel P."/>
            <person name="Richards A.L."/>
            <person name="Sadzewicz L."/>
            <person name="Sears K."/>
            <person name="Seidman D."/>
            <person name="Sengamalay N."/>
            <person name="Stenos J."/>
            <person name="Tallon L.J."/>
            <person name="Vincent G."/>
            <person name="Fraser C.M."/>
            <person name="Munderloh U."/>
            <person name="Dunning-Hotopp J.C."/>
        </authorList>
    </citation>
    <scope>NUCLEOTIDE SEQUENCE [LARGE SCALE GENOMIC DNA]</scope>
    <source>
        <strain evidence="2 3">Ac/Pa</strain>
    </source>
</reference>
<feature type="chain" id="PRO_5002465085" evidence="1">
    <location>
        <begin position="25"/>
        <end position="147"/>
    </location>
</feature>
<proteinExistence type="predicted"/>
<keyword evidence="3" id="KW-1185">Reference proteome</keyword>
<evidence type="ECO:0000256" key="1">
    <source>
        <dbReference type="SAM" id="SignalP"/>
    </source>
</evidence>
<name>A0A0F3N483_RICAM</name>
<dbReference type="Pfam" id="PF13728">
    <property type="entry name" value="TraF"/>
    <property type="match status" value="1"/>
</dbReference>
<dbReference type="EMBL" id="LANR01000001">
    <property type="protein sequence ID" value="KJV62502.1"/>
    <property type="molecule type" value="Genomic_DNA"/>
</dbReference>
<comment type="caution">
    <text evidence="2">The sequence shown here is derived from an EMBL/GenBank/DDBJ whole genome shotgun (WGS) entry which is preliminary data.</text>
</comment>
<gene>
    <name evidence="2" type="ORF">APHACPA_1531</name>
</gene>
<feature type="signal peptide" evidence="1">
    <location>
        <begin position="1"/>
        <end position="24"/>
    </location>
</feature>
<evidence type="ECO:0000313" key="3">
    <source>
        <dbReference type="Proteomes" id="UP000033556"/>
    </source>
</evidence>
<dbReference type="AlphaFoldDB" id="A0A0F3N483"/>
<dbReference type="Proteomes" id="UP000033556">
    <property type="component" value="Unassembled WGS sequence"/>
</dbReference>
<evidence type="ECO:0000313" key="2">
    <source>
        <dbReference type="EMBL" id="KJV62502.1"/>
    </source>
</evidence>
<sequence length="147" mass="17151">MLTKLLLTTSLLILINHSLNNAFAATVDLNSGSVKKMTDLELVRQLQYGNQPQGFLWYNEDQLEKQHTLKQRTLESIAPKLNQELYDQRIENLKQQFDKAKRQALDNPTLTNVMIAQRLHKQILDKSHKFATMWQLATLLDYPPYKQ</sequence>
<dbReference type="PATRIC" id="fig|1359164.3.peg.1518"/>
<organism evidence="2 3">
    <name type="scientific">Rickettsia amblyommatis str. Ac/Pa</name>
    <dbReference type="NCBI Taxonomy" id="1359164"/>
    <lineage>
        <taxon>Bacteria</taxon>
        <taxon>Pseudomonadati</taxon>
        <taxon>Pseudomonadota</taxon>
        <taxon>Alphaproteobacteria</taxon>
        <taxon>Rickettsiales</taxon>
        <taxon>Rickettsiaceae</taxon>
        <taxon>Rickettsieae</taxon>
        <taxon>Rickettsia</taxon>
        <taxon>spotted fever group</taxon>
    </lineage>
</organism>
<protein>
    <submittedName>
        <fullName evidence="2">F plasmid transfer operon family protein</fullName>
    </submittedName>
</protein>
<dbReference type="InterPro" id="IPR039555">
    <property type="entry name" value="TraF/TrbB"/>
</dbReference>
<accession>A0A0F3N483</accession>